<accession>A0AAD1SA48</accession>
<dbReference type="GO" id="GO:0045944">
    <property type="term" value="P:positive regulation of transcription by RNA polymerase II"/>
    <property type="evidence" value="ECO:0007669"/>
    <property type="project" value="UniProtKB-ARBA"/>
</dbReference>
<dbReference type="Pfam" id="PF10401">
    <property type="entry name" value="IRF-3"/>
    <property type="match status" value="1"/>
</dbReference>
<dbReference type="InterPro" id="IPR036388">
    <property type="entry name" value="WH-like_DNA-bd_sf"/>
</dbReference>
<evidence type="ECO:0000256" key="4">
    <source>
        <dbReference type="ARBA" id="ARBA00023159"/>
    </source>
</evidence>
<dbReference type="GO" id="GO:0000978">
    <property type="term" value="F:RNA polymerase II cis-regulatory region sequence-specific DNA binding"/>
    <property type="evidence" value="ECO:0007669"/>
    <property type="project" value="TreeGrafter"/>
</dbReference>
<dbReference type="PROSITE" id="PS51507">
    <property type="entry name" value="IRF_2"/>
    <property type="match status" value="1"/>
</dbReference>
<protein>
    <submittedName>
        <fullName evidence="9">Interferon regulatory factor 9</fullName>
    </submittedName>
</protein>
<proteinExistence type="predicted"/>
<dbReference type="AlphaFoldDB" id="A0AAD1SA48"/>
<sequence length="572" mass="64084">MTSMYSALVNNNRRFSIGNLSHFLVSAATADKLQTGDNQREETAAPGSQYLFCILQGILEIYNYDLNILSSSACSKSTIMGNVGLGLTLFVCWALCWSRDFWEKEEAVPVEKQGKRVCERQSNYRAGDAHSKGDTQTERIQNQEAELRTLYEKYKMATGKARTTRKLKPWLVEQVESGKFHGLVWDNDKKTCFRIPWKHAGKQDFRHDEDAAIFKAWAVYKNKLHPGDKLDAAAWKTRLRCALNKSPEFQEVPERSQLDISEPYKVYRIVPPGEQVVPSSGKTSRKRKSAEEKDSSSDEMESSELEKKPHIVVLAMPLVKEETVTSTNFQEDSGMGSDSSSPETLNTLHNPDPLIIIPAQPVPISHTDMLIKVFYSGVEVLQHLVGSGGCKLSARSPPVQIGCGMEHVQLPVPAEPLDVVTQDKTNKLLKVLQAGVMLESNIDGIFAQRQKGCSGRVYWLGPCASQEGEPNKLERDTLVKLFDTQKFQLELENYRIHGGMPPEYKVTLCFGEEISDFDCSDDKVITCQIEQIMAAEMVRDTTLYLLSPHVSDPLLQGPPAPYMNPLPALDIH</sequence>
<dbReference type="InterPro" id="IPR019471">
    <property type="entry name" value="Interferon_reg_factor-3"/>
</dbReference>
<dbReference type="Gene3D" id="1.10.10.10">
    <property type="entry name" value="Winged helix-like DNA-binding domain superfamily/Winged helix DNA-binding domain"/>
    <property type="match status" value="1"/>
</dbReference>
<evidence type="ECO:0000256" key="6">
    <source>
        <dbReference type="ARBA" id="ARBA00023242"/>
    </source>
</evidence>
<keyword evidence="6" id="KW-0539">Nucleus</keyword>
<dbReference type="Pfam" id="PF00605">
    <property type="entry name" value="IRF"/>
    <property type="match status" value="1"/>
</dbReference>
<reference evidence="9" key="1">
    <citation type="submission" date="2022-03" db="EMBL/GenBank/DDBJ databases">
        <authorList>
            <person name="Alioto T."/>
            <person name="Alioto T."/>
            <person name="Gomez Garrido J."/>
        </authorList>
    </citation>
    <scope>NUCLEOTIDE SEQUENCE</scope>
</reference>
<keyword evidence="10" id="KW-1185">Reference proteome</keyword>
<dbReference type="FunFam" id="1.10.10.10:FF:000041">
    <property type="entry name" value="Interferon regulatory factor 4"/>
    <property type="match status" value="1"/>
</dbReference>
<dbReference type="PANTHER" id="PTHR11949:SF26">
    <property type="entry name" value="INTERFERON REGULATORY FACTOR 9"/>
    <property type="match status" value="1"/>
</dbReference>
<dbReference type="PRINTS" id="PR00267">
    <property type="entry name" value="INTFRNREGFCT"/>
</dbReference>
<evidence type="ECO:0000256" key="1">
    <source>
        <dbReference type="ARBA" id="ARBA00004123"/>
    </source>
</evidence>
<keyword evidence="2" id="KW-0805">Transcription regulation</keyword>
<dbReference type="SUPFAM" id="SSF49879">
    <property type="entry name" value="SMAD/FHA domain"/>
    <property type="match status" value="1"/>
</dbReference>
<feature type="domain" description="IRF tryptophan pentad repeat" evidence="8">
    <location>
        <begin position="164"/>
        <end position="271"/>
    </location>
</feature>
<evidence type="ECO:0000256" key="5">
    <source>
        <dbReference type="ARBA" id="ARBA00023163"/>
    </source>
</evidence>
<dbReference type="SUPFAM" id="SSF46785">
    <property type="entry name" value="Winged helix' DNA-binding domain"/>
    <property type="match status" value="1"/>
</dbReference>
<keyword evidence="3" id="KW-0238">DNA-binding</keyword>
<keyword evidence="5" id="KW-0804">Transcription</keyword>
<dbReference type="GO" id="GO:0005634">
    <property type="term" value="C:nucleus"/>
    <property type="evidence" value="ECO:0007669"/>
    <property type="project" value="UniProtKB-SubCell"/>
</dbReference>
<dbReference type="InterPro" id="IPR019817">
    <property type="entry name" value="Interferon_reg_fac_CS"/>
</dbReference>
<dbReference type="CDD" id="cd00103">
    <property type="entry name" value="IRF"/>
    <property type="match status" value="1"/>
</dbReference>
<dbReference type="GO" id="GO:0000981">
    <property type="term" value="F:DNA-binding transcription factor activity, RNA polymerase II-specific"/>
    <property type="evidence" value="ECO:0007669"/>
    <property type="project" value="TreeGrafter"/>
</dbReference>
<evidence type="ECO:0000256" key="2">
    <source>
        <dbReference type="ARBA" id="ARBA00023015"/>
    </source>
</evidence>
<organism evidence="9 10">
    <name type="scientific">Pelobates cultripes</name>
    <name type="common">Western spadefoot toad</name>
    <dbReference type="NCBI Taxonomy" id="61616"/>
    <lineage>
        <taxon>Eukaryota</taxon>
        <taxon>Metazoa</taxon>
        <taxon>Chordata</taxon>
        <taxon>Craniata</taxon>
        <taxon>Vertebrata</taxon>
        <taxon>Euteleostomi</taxon>
        <taxon>Amphibia</taxon>
        <taxon>Batrachia</taxon>
        <taxon>Anura</taxon>
        <taxon>Pelobatoidea</taxon>
        <taxon>Pelobatidae</taxon>
        <taxon>Pelobates</taxon>
    </lineage>
</organism>
<dbReference type="SMART" id="SM00348">
    <property type="entry name" value="IRF"/>
    <property type="match status" value="1"/>
</dbReference>
<dbReference type="SMART" id="SM01243">
    <property type="entry name" value="IRF-3"/>
    <property type="match status" value="1"/>
</dbReference>
<dbReference type="PANTHER" id="PTHR11949">
    <property type="entry name" value="INTERFERON REGULATORY FACTOR"/>
    <property type="match status" value="1"/>
</dbReference>
<dbReference type="InterPro" id="IPR001346">
    <property type="entry name" value="Interferon_reg_fact_DNA-bd_dom"/>
</dbReference>
<dbReference type="InterPro" id="IPR008984">
    <property type="entry name" value="SMAD_FHA_dom_sf"/>
</dbReference>
<keyword evidence="4" id="KW-0010">Activator</keyword>
<dbReference type="GO" id="GO:0002376">
    <property type="term" value="P:immune system process"/>
    <property type="evidence" value="ECO:0007669"/>
    <property type="project" value="TreeGrafter"/>
</dbReference>
<dbReference type="EMBL" id="OW240916">
    <property type="protein sequence ID" value="CAH2294417.1"/>
    <property type="molecule type" value="Genomic_DNA"/>
</dbReference>
<feature type="region of interest" description="Disordered" evidence="7">
    <location>
        <begin position="325"/>
        <end position="346"/>
    </location>
</feature>
<dbReference type="InterPro" id="IPR036390">
    <property type="entry name" value="WH_DNA-bd_sf"/>
</dbReference>
<evidence type="ECO:0000313" key="10">
    <source>
        <dbReference type="Proteomes" id="UP001295444"/>
    </source>
</evidence>
<name>A0AAD1SA48_PELCU</name>
<feature type="region of interest" description="Disordered" evidence="7">
    <location>
        <begin position="271"/>
        <end position="306"/>
    </location>
</feature>
<dbReference type="PROSITE" id="PS00601">
    <property type="entry name" value="IRF_1"/>
    <property type="match status" value="1"/>
</dbReference>
<dbReference type="InterPro" id="IPR017855">
    <property type="entry name" value="SMAD-like_dom_sf"/>
</dbReference>
<comment type="subcellular location">
    <subcellularLocation>
        <location evidence="1">Nucleus</location>
    </subcellularLocation>
</comment>
<evidence type="ECO:0000256" key="7">
    <source>
        <dbReference type="SAM" id="MobiDB-lite"/>
    </source>
</evidence>
<dbReference type="Proteomes" id="UP001295444">
    <property type="component" value="Chromosome 05"/>
</dbReference>
<evidence type="ECO:0000313" key="9">
    <source>
        <dbReference type="EMBL" id="CAH2294417.1"/>
    </source>
</evidence>
<evidence type="ECO:0000259" key="8">
    <source>
        <dbReference type="PROSITE" id="PS51507"/>
    </source>
</evidence>
<dbReference type="Gene3D" id="2.60.200.10">
    <property type="match status" value="1"/>
</dbReference>
<gene>
    <name evidence="9" type="ORF">PECUL_23A028764</name>
</gene>
<evidence type="ECO:0000256" key="3">
    <source>
        <dbReference type="ARBA" id="ARBA00023125"/>
    </source>
</evidence>